<accession>A0A7N2KUW1</accession>
<dbReference type="Proteomes" id="UP000594261">
    <property type="component" value="Chromosome 2"/>
</dbReference>
<dbReference type="GO" id="GO:0003676">
    <property type="term" value="F:nucleic acid binding"/>
    <property type="evidence" value="ECO:0007669"/>
    <property type="project" value="InterPro"/>
</dbReference>
<evidence type="ECO:0000259" key="1">
    <source>
        <dbReference type="Pfam" id="PF13456"/>
    </source>
</evidence>
<dbReference type="InterPro" id="IPR036397">
    <property type="entry name" value="RNaseH_sf"/>
</dbReference>
<organism evidence="2 3">
    <name type="scientific">Quercus lobata</name>
    <name type="common">Valley oak</name>
    <dbReference type="NCBI Taxonomy" id="97700"/>
    <lineage>
        <taxon>Eukaryota</taxon>
        <taxon>Viridiplantae</taxon>
        <taxon>Streptophyta</taxon>
        <taxon>Embryophyta</taxon>
        <taxon>Tracheophyta</taxon>
        <taxon>Spermatophyta</taxon>
        <taxon>Magnoliopsida</taxon>
        <taxon>eudicotyledons</taxon>
        <taxon>Gunneridae</taxon>
        <taxon>Pentapetalae</taxon>
        <taxon>rosids</taxon>
        <taxon>fabids</taxon>
        <taxon>Fagales</taxon>
        <taxon>Fagaceae</taxon>
        <taxon>Quercus</taxon>
    </lineage>
</organism>
<protein>
    <recommendedName>
        <fullName evidence="1">RNase H type-1 domain-containing protein</fullName>
    </recommendedName>
</protein>
<dbReference type="PANTHER" id="PTHR47723">
    <property type="entry name" value="OS05G0353850 PROTEIN"/>
    <property type="match status" value="1"/>
</dbReference>
<evidence type="ECO:0000313" key="2">
    <source>
        <dbReference type="EnsemblPlants" id="QL02p025978:mrna"/>
    </source>
</evidence>
<keyword evidence="3" id="KW-1185">Reference proteome</keyword>
<dbReference type="PANTHER" id="PTHR47723:SF19">
    <property type="entry name" value="POLYNUCLEOTIDYL TRANSFERASE, RIBONUCLEASE H-LIKE SUPERFAMILY PROTEIN"/>
    <property type="match status" value="1"/>
</dbReference>
<proteinExistence type="predicted"/>
<dbReference type="InterPro" id="IPR053151">
    <property type="entry name" value="RNase_H-like"/>
</dbReference>
<reference evidence="3" key="1">
    <citation type="journal article" date="2016" name="G3 (Bethesda)">
        <title>First Draft Assembly and Annotation of the Genome of a California Endemic Oak Quercus lobata Nee (Fagaceae).</title>
        <authorList>
            <person name="Sork V.L."/>
            <person name="Fitz-Gibbon S.T."/>
            <person name="Puiu D."/>
            <person name="Crepeau M."/>
            <person name="Gugger P.F."/>
            <person name="Sherman R."/>
            <person name="Stevens K."/>
            <person name="Langley C.H."/>
            <person name="Pellegrini M."/>
            <person name="Salzberg S.L."/>
        </authorList>
    </citation>
    <scope>NUCLEOTIDE SEQUENCE [LARGE SCALE GENOMIC DNA]</scope>
    <source>
        <strain evidence="3">cv. SW786</strain>
    </source>
</reference>
<dbReference type="AlphaFoldDB" id="A0A7N2KUW1"/>
<sequence>MAAQFVEVELDAFATISLVSSNSNSNGDLSGLVDDCRDLLLQLPQVKVSHCFREANCWADALARMGSSHVDVSLRFVSPPPHVIPLFCADLRGLFRSRLRLVAPKFGVGFDKLIFSQDKASPWYKVNTDAAIFSATNSVGIGVVIREAPATAPWLY</sequence>
<dbReference type="Gene3D" id="3.30.420.10">
    <property type="entry name" value="Ribonuclease H-like superfamily/Ribonuclease H"/>
    <property type="match status" value="1"/>
</dbReference>
<dbReference type="Pfam" id="PF13456">
    <property type="entry name" value="RVT_3"/>
    <property type="match status" value="1"/>
</dbReference>
<evidence type="ECO:0000313" key="3">
    <source>
        <dbReference type="Proteomes" id="UP000594261"/>
    </source>
</evidence>
<reference evidence="2" key="2">
    <citation type="submission" date="2021-01" db="UniProtKB">
        <authorList>
            <consortium name="EnsemblPlants"/>
        </authorList>
    </citation>
    <scope>IDENTIFICATION</scope>
</reference>
<dbReference type="GO" id="GO:0004523">
    <property type="term" value="F:RNA-DNA hybrid ribonuclease activity"/>
    <property type="evidence" value="ECO:0007669"/>
    <property type="project" value="InterPro"/>
</dbReference>
<dbReference type="Gramene" id="QL02p025978:mrna">
    <property type="protein sequence ID" value="QL02p025978:mrna"/>
    <property type="gene ID" value="QL02p025978"/>
</dbReference>
<dbReference type="EnsemblPlants" id="QL02p025978:mrna">
    <property type="protein sequence ID" value="QL02p025978:mrna"/>
    <property type="gene ID" value="QL02p025978"/>
</dbReference>
<dbReference type="InterPro" id="IPR002156">
    <property type="entry name" value="RNaseH_domain"/>
</dbReference>
<dbReference type="InParanoid" id="A0A7N2KUW1"/>
<name>A0A7N2KUW1_QUELO</name>
<feature type="domain" description="RNase H type-1" evidence="1">
    <location>
        <begin position="6"/>
        <end position="65"/>
    </location>
</feature>